<comment type="caution">
    <text evidence="2">The sequence shown here is derived from an EMBL/GenBank/DDBJ whole genome shotgun (WGS) entry which is preliminary data.</text>
</comment>
<dbReference type="Proteomes" id="UP000037446">
    <property type="component" value="Unassembled WGS sequence"/>
</dbReference>
<evidence type="ECO:0008006" key="4">
    <source>
        <dbReference type="Google" id="ProtNLM"/>
    </source>
</evidence>
<dbReference type="EMBL" id="JYNE01000022">
    <property type="protein sequence ID" value="KNH02647.1"/>
    <property type="molecule type" value="Genomic_DNA"/>
</dbReference>
<evidence type="ECO:0000256" key="1">
    <source>
        <dbReference type="SAM" id="MobiDB-lite"/>
    </source>
</evidence>
<evidence type="ECO:0000313" key="3">
    <source>
        <dbReference type="Proteomes" id="UP000037446"/>
    </source>
</evidence>
<dbReference type="PROSITE" id="PS51257">
    <property type="entry name" value="PROKAR_LIPOPROTEIN"/>
    <property type="match status" value="1"/>
</dbReference>
<evidence type="ECO:0000313" key="2">
    <source>
        <dbReference type="EMBL" id="KNH02647.1"/>
    </source>
</evidence>
<dbReference type="PATRIC" id="fig|1306953.7.peg.436"/>
<dbReference type="AlphaFoldDB" id="A0A0L1KFP2"/>
<dbReference type="RefSeq" id="WP_050600062.1">
    <property type="nucleotide sequence ID" value="NZ_JYNE01000022.1"/>
</dbReference>
<feature type="region of interest" description="Disordered" evidence="1">
    <location>
        <begin position="240"/>
        <end position="276"/>
    </location>
</feature>
<reference evidence="2" key="1">
    <citation type="submission" date="2015-02" db="EMBL/GenBank/DDBJ databases">
        <authorList>
            <person name="Chooi Y.-H."/>
        </authorList>
    </citation>
    <scope>NUCLEOTIDE SEQUENCE [LARGE SCALE GENOMIC DNA]</scope>
    <source>
        <strain evidence="2">LAMA 915</strain>
    </source>
</reference>
<gene>
    <name evidence="2" type="ORF">J121_432</name>
</gene>
<protein>
    <recommendedName>
        <fullName evidence="4">Lipoprotein</fullName>
    </recommendedName>
</protein>
<feature type="compositionally biased region" description="Polar residues" evidence="1">
    <location>
        <begin position="255"/>
        <end position="269"/>
    </location>
</feature>
<accession>A0A0L1KFP2</accession>
<sequence length="276" mass="30195">MNRILIALSASFALGGCLLSPGTFSSELHLYSDERFSFAYDGEIEMLALSQLAQMNRASEERFEAECYDEDYEVRECSETEIAAQRAEWEETAGERAAERVREAEMLRQFVGSIDPSDPQAAQEIATRLERQRGWEKVEYRGDGLFDVSFVTAGTLTHDFVFPTVEGMPGANAFVSINLRDGREVRVDAPAFAAGKEEPSWGTASFAALAAMAQAEESGEAPRIVVPQGTFTIVTDGRILANNTDEGPKPHARGQSLSWNVGPSTQQPPTALVAFD</sequence>
<organism evidence="2 3">
    <name type="scientific">Qipengyuania citrea LAMA 915</name>
    <dbReference type="NCBI Taxonomy" id="1306953"/>
    <lineage>
        <taxon>Bacteria</taxon>
        <taxon>Pseudomonadati</taxon>
        <taxon>Pseudomonadota</taxon>
        <taxon>Alphaproteobacteria</taxon>
        <taxon>Sphingomonadales</taxon>
        <taxon>Erythrobacteraceae</taxon>
        <taxon>Qipengyuania</taxon>
    </lineage>
</organism>
<name>A0A0L1KFP2_9SPHN</name>
<proteinExistence type="predicted"/>